<dbReference type="WBParaSite" id="DME_0000860201-mRNA-1">
    <property type="protein sequence ID" value="DME_0000860201-mRNA-1"/>
    <property type="gene ID" value="DME_0000860201"/>
</dbReference>
<proteinExistence type="predicted"/>
<organism evidence="2 4">
    <name type="scientific">Dracunculus medinensis</name>
    <name type="common">Guinea worm</name>
    <dbReference type="NCBI Taxonomy" id="318479"/>
    <lineage>
        <taxon>Eukaryota</taxon>
        <taxon>Metazoa</taxon>
        <taxon>Ecdysozoa</taxon>
        <taxon>Nematoda</taxon>
        <taxon>Chromadorea</taxon>
        <taxon>Rhabditida</taxon>
        <taxon>Spirurina</taxon>
        <taxon>Dracunculoidea</taxon>
        <taxon>Dracunculidae</taxon>
        <taxon>Dracunculus</taxon>
    </lineage>
</organism>
<evidence type="ECO:0000313" key="2">
    <source>
        <dbReference type="Proteomes" id="UP000038040"/>
    </source>
</evidence>
<reference evidence="1 3" key="2">
    <citation type="submission" date="2018-11" db="EMBL/GenBank/DDBJ databases">
        <authorList>
            <consortium name="Pathogen Informatics"/>
        </authorList>
    </citation>
    <scope>NUCLEOTIDE SEQUENCE [LARGE SCALE GENOMIC DNA]</scope>
</reference>
<dbReference type="InterPro" id="IPR029021">
    <property type="entry name" value="Prot-tyrosine_phosphatase-like"/>
</dbReference>
<reference evidence="4" key="1">
    <citation type="submission" date="2017-02" db="UniProtKB">
        <authorList>
            <consortium name="WormBaseParasite"/>
        </authorList>
    </citation>
    <scope>IDENTIFICATION</scope>
</reference>
<gene>
    <name evidence="1" type="ORF">DME_LOCUS2517</name>
</gene>
<evidence type="ECO:0000313" key="3">
    <source>
        <dbReference type="Proteomes" id="UP000274756"/>
    </source>
</evidence>
<accession>A0A0N4ULD2</accession>
<dbReference type="SUPFAM" id="SSF52799">
    <property type="entry name" value="(Phosphotyrosine protein) phosphatases II"/>
    <property type="match status" value="1"/>
</dbReference>
<dbReference type="AlphaFoldDB" id="A0A0N4ULD2"/>
<dbReference type="STRING" id="318479.A0A0N4ULD2"/>
<keyword evidence="3" id="KW-1185">Reference proteome</keyword>
<evidence type="ECO:0000313" key="1">
    <source>
        <dbReference type="EMBL" id="VDN52544.1"/>
    </source>
</evidence>
<name>A0A0N4ULD2_DRAME</name>
<sequence length="219" mass="26008">MRYVHLLFFEAENERTRLQVQYEDICRCNHSPKCSVPIGYETFEGFHRENEFIVATWPKETEMLWQLIWEKNCQTIVVMGDENCFWTNLKVVGDLLITRDNDDLWIVSNKEDQLFVRTIVVSQCDFEFDTWAEIERLQQRRLQYHNGPLLILNYQNSSMAYILCLLTSIACQVESESCLDVLQFLSSYKEKLCGIWNSQVHHIPFYFFTHVTSIVMAHI</sequence>
<dbReference type="Proteomes" id="UP000038040">
    <property type="component" value="Unplaced"/>
</dbReference>
<dbReference type="EMBL" id="UYYG01000065">
    <property type="protein sequence ID" value="VDN52544.1"/>
    <property type="molecule type" value="Genomic_DNA"/>
</dbReference>
<dbReference type="Proteomes" id="UP000274756">
    <property type="component" value="Unassembled WGS sequence"/>
</dbReference>
<dbReference type="OrthoDB" id="10253954at2759"/>
<protein>
    <submittedName>
        <fullName evidence="4">Tyrosine-protein phosphatase domain-containing protein</fullName>
    </submittedName>
</protein>
<evidence type="ECO:0000313" key="4">
    <source>
        <dbReference type="WBParaSite" id="DME_0000860201-mRNA-1"/>
    </source>
</evidence>